<proteinExistence type="predicted"/>
<dbReference type="SUPFAM" id="SSF54001">
    <property type="entry name" value="Cysteine proteinases"/>
    <property type="match status" value="1"/>
</dbReference>
<organism evidence="3">
    <name type="scientific">hydrothermal vent metagenome</name>
    <dbReference type="NCBI Taxonomy" id="652676"/>
    <lineage>
        <taxon>unclassified sequences</taxon>
        <taxon>metagenomes</taxon>
        <taxon>ecological metagenomes</taxon>
    </lineage>
</organism>
<dbReference type="SMART" id="SM00460">
    <property type="entry name" value="TGc"/>
    <property type="match status" value="1"/>
</dbReference>
<dbReference type="InterPro" id="IPR038765">
    <property type="entry name" value="Papain-like_cys_pep_sf"/>
</dbReference>
<feature type="region of interest" description="Disordered" evidence="1">
    <location>
        <begin position="299"/>
        <end position="320"/>
    </location>
</feature>
<protein>
    <recommendedName>
        <fullName evidence="2">Transglutaminase-like domain-containing protein</fullName>
    </recommendedName>
</protein>
<dbReference type="Pfam" id="PF01841">
    <property type="entry name" value="Transglut_core"/>
    <property type="match status" value="1"/>
</dbReference>
<dbReference type="PANTHER" id="PTHR33490:SF3">
    <property type="entry name" value="CONSERVED INTEGRAL MEMBRANE PROTEIN"/>
    <property type="match status" value="1"/>
</dbReference>
<sequence length="503" mass="55707">MTRLVNSMTFFSLQALAPLTLIALLASPSALWSAPEASPELAGYNELISEEWMNILFNNQKMGFSYQKIEKGGGGYRITDRAVIKMKIMDISQDMSFSNTTYLSGSKKLVKFIYLQTIQSQRQRTTGVVTNGKLKLAITGAGGTSYKTVKIEPDTYFGNSIGFALSDKLKVGFKVTVPIFITALRATDNLTFKVIGTKKMTVDQKLVDVYIVESSIQGVKTRSYVTKSGVTIREESFMNFVSVRVSESEALKFQTAYVPITSLITFSLITPDKPIENPARIKTLKLSIGGLKNPGLLPNDYRQSVGKPERKMDKSRRRSFTAPVTIKKKTPEKFLSIVQASSAKPENLKPSPEIQSDNKMIISVARRIIGGEKDAWQAARKINGWVYKNVEKKLVDSFTAIDVLLSKQGECQSHTNLFTAFARSVGVPARVASGLVYSKKNEGFLYHAWPEVYVGEWVAMDPTLGQDVADATHIKLVGGEIENQIQLIQYIGRISITVDSISE</sequence>
<reference evidence="3" key="1">
    <citation type="submission" date="2018-06" db="EMBL/GenBank/DDBJ databases">
        <authorList>
            <person name="Zhirakovskaya E."/>
        </authorList>
    </citation>
    <scope>NUCLEOTIDE SEQUENCE</scope>
</reference>
<gene>
    <name evidence="3" type="ORF">MNBD_NITROSPINAE04-2276</name>
</gene>
<dbReference type="EMBL" id="UOGA01000249">
    <property type="protein sequence ID" value="VAX23529.1"/>
    <property type="molecule type" value="Genomic_DNA"/>
</dbReference>
<dbReference type="InterPro" id="IPR002931">
    <property type="entry name" value="Transglutaminase-like"/>
</dbReference>
<dbReference type="PANTHER" id="PTHR33490">
    <property type="entry name" value="BLR5614 PROTEIN-RELATED"/>
    <property type="match status" value="1"/>
</dbReference>
<dbReference type="Gene3D" id="3.10.620.30">
    <property type="match status" value="1"/>
</dbReference>
<evidence type="ECO:0000256" key="1">
    <source>
        <dbReference type="SAM" id="MobiDB-lite"/>
    </source>
</evidence>
<evidence type="ECO:0000259" key="2">
    <source>
        <dbReference type="SMART" id="SM00460"/>
    </source>
</evidence>
<dbReference type="AlphaFoldDB" id="A0A3B1BZZ4"/>
<evidence type="ECO:0000313" key="3">
    <source>
        <dbReference type="EMBL" id="VAX23529.1"/>
    </source>
</evidence>
<feature type="domain" description="Transglutaminase-like" evidence="2">
    <location>
        <begin position="403"/>
        <end position="464"/>
    </location>
</feature>
<name>A0A3B1BZZ4_9ZZZZ</name>
<accession>A0A3B1BZZ4</accession>